<reference evidence="3 4" key="1">
    <citation type="submission" date="2020-09" db="EMBL/GenBank/DDBJ databases">
        <title>Biosynthesis of the nuclear factor of activated T cells inhibitor NFAT-133 and its congeners in Streptomyces pactum.</title>
        <authorList>
            <person name="Zhou W."/>
            <person name="Posri P."/>
            <person name="Abugrain M.E."/>
            <person name="Weisberg A.J."/>
            <person name="Chang J.H."/>
            <person name="Mahmud T."/>
        </authorList>
    </citation>
    <scope>NUCLEOTIDE SEQUENCE [LARGE SCALE GENOMIC DNA]</scope>
    <source>
        <strain evidence="3 4">ATCC 27456</strain>
    </source>
</reference>
<sequence>MRRWGTALAALTLAGAGLVTAAGTAGAATGEATGTKAAAACSTAWGSANKTSADTFYKPLGNIRTGQHDCYDRMVFDIPGASAGKVGYHVGYVDKFYQDGSGEPIPVNGGAILQIFVGAPSYNPADGSVVYPGQAGQPLPGVNIAGYQTFKDTRFGASFEGQTQVAVGTRARLPFRVLQSGDQLIVDVAHTW</sequence>
<evidence type="ECO:0000259" key="2">
    <source>
        <dbReference type="Pfam" id="PF24837"/>
    </source>
</evidence>
<dbReference type="Proteomes" id="UP000807371">
    <property type="component" value="Unassembled WGS sequence"/>
</dbReference>
<evidence type="ECO:0000256" key="1">
    <source>
        <dbReference type="SAM" id="SignalP"/>
    </source>
</evidence>
<organism evidence="3 4">
    <name type="scientific">Streptomyces pactum</name>
    <dbReference type="NCBI Taxonomy" id="68249"/>
    <lineage>
        <taxon>Bacteria</taxon>
        <taxon>Bacillati</taxon>
        <taxon>Actinomycetota</taxon>
        <taxon>Actinomycetes</taxon>
        <taxon>Kitasatosporales</taxon>
        <taxon>Streptomycetaceae</taxon>
        <taxon>Streptomyces</taxon>
    </lineage>
</organism>
<evidence type="ECO:0000313" key="4">
    <source>
        <dbReference type="Proteomes" id="UP000807371"/>
    </source>
</evidence>
<proteinExistence type="predicted"/>
<comment type="caution">
    <text evidence="3">The sequence shown here is derived from an EMBL/GenBank/DDBJ whole genome shotgun (WGS) entry which is preliminary data.</text>
</comment>
<accession>A0ABS0NM61</accession>
<dbReference type="InterPro" id="IPR056303">
    <property type="entry name" value="AMIN-like"/>
</dbReference>
<gene>
    <name evidence="3" type="ORF">IHE55_16445</name>
</gene>
<keyword evidence="1" id="KW-0732">Signal</keyword>
<name>A0ABS0NM61_9ACTN</name>
<dbReference type="Pfam" id="PF24837">
    <property type="entry name" value="AMIN-like"/>
    <property type="match status" value="1"/>
</dbReference>
<feature type="chain" id="PRO_5047171317" description="AMIN-like domain-containing protein" evidence="1">
    <location>
        <begin position="22"/>
        <end position="192"/>
    </location>
</feature>
<dbReference type="EMBL" id="JACYXC010000001">
    <property type="protein sequence ID" value="MBH5336279.1"/>
    <property type="molecule type" value="Genomic_DNA"/>
</dbReference>
<feature type="domain" description="AMIN-like" evidence="2">
    <location>
        <begin position="60"/>
        <end position="190"/>
    </location>
</feature>
<dbReference type="RefSeq" id="WP_197989710.1">
    <property type="nucleotide sequence ID" value="NZ_JACYXC010000001.1"/>
</dbReference>
<keyword evidence="4" id="KW-1185">Reference proteome</keyword>
<evidence type="ECO:0000313" key="3">
    <source>
        <dbReference type="EMBL" id="MBH5336279.1"/>
    </source>
</evidence>
<protein>
    <recommendedName>
        <fullName evidence="2">AMIN-like domain-containing protein</fullName>
    </recommendedName>
</protein>
<feature type="signal peptide" evidence="1">
    <location>
        <begin position="1"/>
        <end position="21"/>
    </location>
</feature>